<evidence type="ECO:0000256" key="1">
    <source>
        <dbReference type="ARBA" id="ARBA00009156"/>
    </source>
</evidence>
<dbReference type="EMBL" id="SMRT01000004">
    <property type="protein sequence ID" value="TDF97965.1"/>
    <property type="molecule type" value="Genomic_DNA"/>
</dbReference>
<gene>
    <name evidence="6" type="ORF">E1757_10625</name>
</gene>
<dbReference type="CDD" id="cd07783">
    <property type="entry name" value="ASKHA_NBD_FGGY_SePSK_AtXK1-like"/>
    <property type="match status" value="1"/>
</dbReference>
<organism evidence="6 7">
    <name type="scientific">Paenibacillus piri</name>
    <dbReference type="NCBI Taxonomy" id="2547395"/>
    <lineage>
        <taxon>Bacteria</taxon>
        <taxon>Bacillati</taxon>
        <taxon>Bacillota</taxon>
        <taxon>Bacilli</taxon>
        <taxon>Bacillales</taxon>
        <taxon>Paenibacillaceae</taxon>
        <taxon>Paenibacillus</taxon>
    </lineage>
</organism>
<dbReference type="InterPro" id="IPR050406">
    <property type="entry name" value="FGGY_Carb_Kinase"/>
</dbReference>
<dbReference type="GO" id="GO:0016301">
    <property type="term" value="F:kinase activity"/>
    <property type="evidence" value="ECO:0007669"/>
    <property type="project" value="UniProtKB-KW"/>
</dbReference>
<name>A0A4R5KSH9_9BACL</name>
<dbReference type="OrthoDB" id="9805576at2"/>
<dbReference type="InterPro" id="IPR018484">
    <property type="entry name" value="FGGY_N"/>
</dbReference>
<evidence type="ECO:0000313" key="6">
    <source>
        <dbReference type="EMBL" id="TDF97965.1"/>
    </source>
</evidence>
<dbReference type="PANTHER" id="PTHR43095">
    <property type="entry name" value="SUGAR KINASE"/>
    <property type="match status" value="1"/>
</dbReference>
<comment type="similarity">
    <text evidence="1">Belongs to the FGGY kinase family.</text>
</comment>
<dbReference type="GO" id="GO:0005975">
    <property type="term" value="P:carbohydrate metabolic process"/>
    <property type="evidence" value="ECO:0007669"/>
    <property type="project" value="InterPro"/>
</dbReference>
<dbReference type="AlphaFoldDB" id="A0A4R5KSH9"/>
<proteinExistence type="inferred from homology"/>
<evidence type="ECO:0000259" key="4">
    <source>
        <dbReference type="Pfam" id="PF00370"/>
    </source>
</evidence>
<accession>A0A4R5KSH9</accession>
<keyword evidence="3 6" id="KW-0418">Kinase</keyword>
<reference evidence="6 7" key="1">
    <citation type="submission" date="2019-03" db="EMBL/GenBank/DDBJ databases">
        <title>This is whole genome sequence of Paenibacillus sp MS74 strain.</title>
        <authorList>
            <person name="Trinh H.N."/>
        </authorList>
    </citation>
    <scope>NUCLEOTIDE SEQUENCE [LARGE SCALE GENOMIC DNA]</scope>
    <source>
        <strain evidence="6 7">MS74</strain>
    </source>
</reference>
<dbReference type="Pfam" id="PF00370">
    <property type="entry name" value="FGGY_N"/>
    <property type="match status" value="1"/>
</dbReference>
<evidence type="ECO:0000313" key="7">
    <source>
        <dbReference type="Proteomes" id="UP000295636"/>
    </source>
</evidence>
<dbReference type="InterPro" id="IPR018485">
    <property type="entry name" value="FGGY_C"/>
</dbReference>
<keyword evidence="2" id="KW-0808">Transferase</keyword>
<dbReference type="Pfam" id="PF02782">
    <property type="entry name" value="FGGY_C"/>
    <property type="match status" value="1"/>
</dbReference>
<protein>
    <submittedName>
        <fullName evidence="6">Carbohydrate kinase</fullName>
    </submittedName>
</protein>
<feature type="domain" description="Carbohydrate kinase FGGY C-terminal" evidence="5">
    <location>
        <begin position="252"/>
        <end position="433"/>
    </location>
</feature>
<dbReference type="PIRSF" id="PIRSF000538">
    <property type="entry name" value="GlpK"/>
    <property type="match status" value="1"/>
</dbReference>
<dbReference type="SUPFAM" id="SSF53067">
    <property type="entry name" value="Actin-like ATPase domain"/>
    <property type="match status" value="2"/>
</dbReference>
<feature type="domain" description="Carbohydrate kinase FGGY N-terminal" evidence="4">
    <location>
        <begin position="8"/>
        <end position="245"/>
    </location>
</feature>
<evidence type="ECO:0000256" key="2">
    <source>
        <dbReference type="ARBA" id="ARBA00022679"/>
    </source>
</evidence>
<sequence>MQNKQSVVIGVDVGTQGVRTIALNDSGELVSSRSSKFPLSGAREEQQPAEWWSALVSCLNQLAGDITLRYPHARVEALSVTSTSGTMIALDKNLEPLSPAIMYSDSRSKAEAARCRAAALSEDSAGYTAFNSSSGLPKIVWFIEQHAQLAEKIHIWAHAADYIIGKLSDVWGITDYSNSLKSGYDLIHGQWPGYITEKLNLPGEWFPKVVVPGTVLGTISTAAAALTGLPRTLKIVAGMTDGCTSQIASGAISPGDWSTTIGTTLVVKGVTRHAIEDPLGRLYNHKHPQGYWMPGGASNTGGDWIAADYAQADLNALNAAAEAVIPTPWISYPLLQQGERFPFHSDLARGFDPQGLTPEQLFAARMEGVAYLERLSYEMIESLSGERVNHLYTAGGGSNSGVWLSIRSSVLRRPINKMRYTEGAVGAAVLAASQTLYGNLEEACKAMLRLEEQIEPMSEAICRQYDDNYLQFKQQLRDKGYLHAEGGGERI</sequence>
<keyword evidence="7" id="KW-1185">Reference proteome</keyword>
<dbReference type="RefSeq" id="WP_133227598.1">
    <property type="nucleotide sequence ID" value="NZ_SMRT01000004.1"/>
</dbReference>
<evidence type="ECO:0000256" key="3">
    <source>
        <dbReference type="ARBA" id="ARBA00022777"/>
    </source>
</evidence>
<dbReference type="InterPro" id="IPR000577">
    <property type="entry name" value="Carb_kinase_FGGY"/>
</dbReference>
<dbReference type="Gene3D" id="3.30.420.40">
    <property type="match status" value="2"/>
</dbReference>
<dbReference type="InterPro" id="IPR043129">
    <property type="entry name" value="ATPase_NBD"/>
</dbReference>
<comment type="caution">
    <text evidence="6">The sequence shown here is derived from an EMBL/GenBank/DDBJ whole genome shotgun (WGS) entry which is preliminary data.</text>
</comment>
<evidence type="ECO:0000259" key="5">
    <source>
        <dbReference type="Pfam" id="PF02782"/>
    </source>
</evidence>
<dbReference type="Proteomes" id="UP000295636">
    <property type="component" value="Unassembled WGS sequence"/>
</dbReference>